<keyword evidence="4 7" id="KW-0694">RNA-binding</keyword>
<feature type="region of interest" description="Disordered" evidence="8">
    <location>
        <begin position="441"/>
        <end position="563"/>
    </location>
</feature>
<dbReference type="Proteomes" id="UP000236642">
    <property type="component" value="Unassembled WGS sequence"/>
</dbReference>
<organism evidence="10 11">
    <name type="scientific">Candidatus Thermoflexus japonica</name>
    <dbReference type="NCBI Taxonomy" id="2035417"/>
    <lineage>
        <taxon>Bacteria</taxon>
        <taxon>Bacillati</taxon>
        <taxon>Chloroflexota</taxon>
        <taxon>Thermoflexia</taxon>
        <taxon>Thermoflexales</taxon>
        <taxon>Thermoflexaceae</taxon>
        <taxon>Thermoflexus</taxon>
    </lineage>
</organism>
<sequence length="588" mass="65988">MAKSELLLAVNQIAAERNLPREVVLEVLKGAMATVFRRMTDVGSTQAVDVEIDLENGQVRIFLQKTVVETVEDPRREISLEEARRIRPDVRVGETIRVDVTPANFAQRIAAQNVRQIILQRIREAEREFLYRYFSEQEGEIVHGVVQAVTPQGATVLLAQGRAEAILPRNQMVPGERLQPHQRIRAYLAEVRQTPRGPQLILSRTHKNLIRRLLETEVPEIYNGLVEIKAIAREPGQRTKVAVAATQPNIDAVGACIGQRGMRIQSLVHELGGEKIDVIEWHPDPAIFIAKALSPARVLTVHLFEEKRSERTAQVVVPDDQLSLAIGREGLNARLAARLTGWRIDIHSLTEALEQWLPRVEDAELRERMGEAARLIPAMQEALARHKSQPGLPWSADELRDARTFLEAAYQAYMARREAERARRKAQKAARVEAPEIPVEKPEPVLSEAEPAEGATRRVALPEPVAAAEPAPSLSEAVQEPVAPEDVEVESSLGGEAPQEAPAPVEAPLPEPTLEPVEVPLPIPEPEPVGIGETEDEGDEDEEEEELRRRKKAGKGKERRRVRYEVDYEDETWLRRMRGGRVRDWLEE</sequence>
<dbReference type="EMBL" id="BEHY01000027">
    <property type="protein sequence ID" value="GBD09108.1"/>
    <property type="molecule type" value="Genomic_DNA"/>
</dbReference>
<dbReference type="CDD" id="cd04455">
    <property type="entry name" value="S1_NusA"/>
    <property type="match status" value="1"/>
</dbReference>
<dbReference type="InterPro" id="IPR013735">
    <property type="entry name" value="TF_NusA_N"/>
</dbReference>
<dbReference type="CDD" id="cd22529">
    <property type="entry name" value="KH-II_NusA_rpt2"/>
    <property type="match status" value="1"/>
</dbReference>
<dbReference type="FunFam" id="3.30.300.20:FF:000002">
    <property type="entry name" value="Transcription termination/antitermination protein NusA"/>
    <property type="match status" value="1"/>
</dbReference>
<dbReference type="Pfam" id="PF00575">
    <property type="entry name" value="S1"/>
    <property type="match status" value="1"/>
</dbReference>
<feature type="compositionally biased region" description="Low complexity" evidence="8">
    <location>
        <begin position="459"/>
        <end position="478"/>
    </location>
</feature>
<comment type="caution">
    <text evidence="10">The sequence shown here is derived from an EMBL/GenBank/DDBJ whole genome shotgun (WGS) entry which is preliminary data.</text>
</comment>
<dbReference type="SUPFAM" id="SSF50249">
    <property type="entry name" value="Nucleic acid-binding proteins"/>
    <property type="match status" value="1"/>
</dbReference>
<feature type="compositionally biased region" description="Acidic residues" evidence="8">
    <location>
        <begin position="533"/>
        <end position="545"/>
    </location>
</feature>
<evidence type="ECO:0000259" key="9">
    <source>
        <dbReference type="PROSITE" id="PS50126"/>
    </source>
</evidence>
<dbReference type="InterPro" id="IPR030842">
    <property type="entry name" value="TF_NusA_bacterial"/>
</dbReference>
<dbReference type="SUPFAM" id="SSF69705">
    <property type="entry name" value="Transcription factor NusA, N-terminal domain"/>
    <property type="match status" value="1"/>
</dbReference>
<dbReference type="GO" id="GO:0031564">
    <property type="term" value="P:transcription antitermination"/>
    <property type="evidence" value="ECO:0007669"/>
    <property type="project" value="UniProtKB-UniRule"/>
</dbReference>
<feature type="compositionally biased region" description="Low complexity" evidence="8">
    <location>
        <begin position="493"/>
        <end position="504"/>
    </location>
</feature>
<dbReference type="InterPro" id="IPR025249">
    <property type="entry name" value="TF_NusA_KH_1st"/>
</dbReference>
<dbReference type="InterPro" id="IPR036555">
    <property type="entry name" value="NusA_N_sf"/>
</dbReference>
<dbReference type="GO" id="GO:0003723">
    <property type="term" value="F:RNA binding"/>
    <property type="evidence" value="ECO:0007669"/>
    <property type="project" value="UniProtKB-UniRule"/>
</dbReference>
<dbReference type="SMART" id="SM00316">
    <property type="entry name" value="S1"/>
    <property type="match status" value="1"/>
</dbReference>
<dbReference type="GO" id="GO:0003700">
    <property type="term" value="F:DNA-binding transcription factor activity"/>
    <property type="evidence" value="ECO:0007669"/>
    <property type="project" value="InterPro"/>
</dbReference>
<dbReference type="CDD" id="cd02134">
    <property type="entry name" value="KH-II_NusA_rpt1"/>
    <property type="match status" value="1"/>
</dbReference>
<comment type="function">
    <text evidence="7">Participates in both transcription termination and antitermination.</text>
</comment>
<dbReference type="HAMAP" id="MF_00945_B">
    <property type="entry name" value="NusA_B"/>
    <property type="match status" value="1"/>
</dbReference>
<evidence type="ECO:0000256" key="2">
    <source>
        <dbReference type="ARBA" id="ARBA00022490"/>
    </source>
</evidence>
<dbReference type="InterPro" id="IPR058582">
    <property type="entry name" value="KH_NusA_2nd"/>
</dbReference>
<dbReference type="GO" id="GO:0005829">
    <property type="term" value="C:cytosol"/>
    <property type="evidence" value="ECO:0007669"/>
    <property type="project" value="TreeGrafter"/>
</dbReference>
<proteinExistence type="inferred from homology"/>
<dbReference type="FunFam" id="3.30.300.20:FF:000005">
    <property type="entry name" value="Transcription termination/antitermination protein NusA"/>
    <property type="match status" value="1"/>
</dbReference>
<comment type="similarity">
    <text evidence="7">Belongs to the NusA family.</text>
</comment>
<protein>
    <recommendedName>
        <fullName evidence="7">Transcription termination/antitermination protein NusA</fullName>
    </recommendedName>
</protein>
<evidence type="ECO:0000256" key="1">
    <source>
        <dbReference type="ARBA" id="ARBA00022472"/>
    </source>
</evidence>
<dbReference type="Gene3D" id="2.40.50.140">
    <property type="entry name" value="Nucleic acid-binding proteins"/>
    <property type="match status" value="1"/>
</dbReference>
<keyword evidence="1 7" id="KW-0806">Transcription termination</keyword>
<dbReference type="Pfam" id="PF26594">
    <property type="entry name" value="KH_NusA_2nd"/>
    <property type="match status" value="1"/>
</dbReference>
<dbReference type="InterPro" id="IPR009019">
    <property type="entry name" value="KH_sf_prok-type"/>
</dbReference>
<reference evidence="11" key="1">
    <citation type="submission" date="2017-09" db="EMBL/GenBank/DDBJ databases">
        <title>Metaegenomics of thermophilic ammonia-oxidizing enrichment culture.</title>
        <authorList>
            <person name="Kato S."/>
            <person name="Suzuki K."/>
        </authorList>
    </citation>
    <scope>NUCLEOTIDE SEQUENCE [LARGE SCALE GENOMIC DNA]</scope>
</reference>
<dbReference type="InterPro" id="IPR003029">
    <property type="entry name" value="S1_domain"/>
</dbReference>
<accession>A0A2H5Y6X3</accession>
<evidence type="ECO:0000256" key="6">
    <source>
        <dbReference type="ARBA" id="ARBA00023163"/>
    </source>
</evidence>
<dbReference type="Pfam" id="PF13184">
    <property type="entry name" value="KH_NusA_1st"/>
    <property type="match status" value="1"/>
</dbReference>
<keyword evidence="3 7" id="KW-0889">Transcription antitermination</keyword>
<dbReference type="PROSITE" id="PS50126">
    <property type="entry name" value="S1"/>
    <property type="match status" value="1"/>
</dbReference>
<comment type="subcellular location">
    <subcellularLocation>
        <location evidence="7">Cytoplasm</location>
    </subcellularLocation>
</comment>
<evidence type="ECO:0000256" key="5">
    <source>
        <dbReference type="ARBA" id="ARBA00023015"/>
    </source>
</evidence>
<dbReference type="Gene3D" id="3.30.1480.10">
    <property type="entry name" value="NusA, N-terminal domain"/>
    <property type="match status" value="1"/>
</dbReference>
<dbReference type="InterPro" id="IPR010213">
    <property type="entry name" value="TF_NusA"/>
</dbReference>
<evidence type="ECO:0000313" key="10">
    <source>
        <dbReference type="EMBL" id="GBD09108.1"/>
    </source>
</evidence>
<dbReference type="GO" id="GO:0006353">
    <property type="term" value="P:DNA-templated transcription termination"/>
    <property type="evidence" value="ECO:0007669"/>
    <property type="project" value="UniProtKB-UniRule"/>
</dbReference>
<keyword evidence="5 7" id="KW-0805">Transcription regulation</keyword>
<evidence type="ECO:0000256" key="4">
    <source>
        <dbReference type="ARBA" id="ARBA00022884"/>
    </source>
</evidence>
<keyword evidence="2 7" id="KW-0963">Cytoplasm</keyword>
<evidence type="ECO:0000256" key="3">
    <source>
        <dbReference type="ARBA" id="ARBA00022814"/>
    </source>
</evidence>
<feature type="domain" description="S1 motif" evidence="9">
    <location>
        <begin position="139"/>
        <end position="205"/>
    </location>
</feature>
<dbReference type="InterPro" id="IPR015946">
    <property type="entry name" value="KH_dom-like_a/b"/>
</dbReference>
<evidence type="ECO:0000256" key="8">
    <source>
        <dbReference type="SAM" id="MobiDB-lite"/>
    </source>
</evidence>
<dbReference type="SMART" id="SM00322">
    <property type="entry name" value="KH"/>
    <property type="match status" value="2"/>
</dbReference>
<dbReference type="SUPFAM" id="SSF54814">
    <property type="entry name" value="Prokaryotic type KH domain (KH-domain type II)"/>
    <property type="match status" value="2"/>
</dbReference>
<comment type="subunit">
    <text evidence="7">Monomer. Binds directly to the core enzyme of the DNA-dependent RNA polymerase and to nascent RNA.</text>
</comment>
<dbReference type="Gene3D" id="3.30.300.20">
    <property type="match status" value="2"/>
</dbReference>
<dbReference type="PROSITE" id="PS50084">
    <property type="entry name" value="KH_TYPE_1"/>
    <property type="match status" value="1"/>
</dbReference>
<dbReference type="InterPro" id="IPR004087">
    <property type="entry name" value="KH_dom"/>
</dbReference>
<dbReference type="InterPro" id="IPR012340">
    <property type="entry name" value="NA-bd_OB-fold"/>
</dbReference>
<dbReference type="PROSITE" id="PS50096">
    <property type="entry name" value="IQ"/>
    <property type="match status" value="1"/>
</dbReference>
<evidence type="ECO:0000256" key="7">
    <source>
        <dbReference type="HAMAP-Rule" id="MF_00945"/>
    </source>
</evidence>
<evidence type="ECO:0000313" key="11">
    <source>
        <dbReference type="Proteomes" id="UP000236642"/>
    </source>
</evidence>
<dbReference type="AlphaFoldDB" id="A0A2H5Y6X3"/>
<dbReference type="PANTHER" id="PTHR22648">
    <property type="entry name" value="TRANSCRIPTION TERMINATION FACTOR NUSA"/>
    <property type="match status" value="1"/>
</dbReference>
<dbReference type="PANTHER" id="PTHR22648:SF0">
    <property type="entry name" value="TRANSCRIPTION TERMINATION_ANTITERMINATION PROTEIN NUSA"/>
    <property type="match status" value="1"/>
</dbReference>
<keyword evidence="6 7" id="KW-0804">Transcription</keyword>
<name>A0A2H5Y6X3_9CHLR</name>
<dbReference type="NCBIfam" id="TIGR01953">
    <property type="entry name" value="NusA"/>
    <property type="match status" value="1"/>
</dbReference>
<gene>
    <name evidence="7 10" type="primary">nusA</name>
    <name evidence="10" type="ORF">HRbin22_01355</name>
</gene>
<dbReference type="Pfam" id="PF08529">
    <property type="entry name" value="NusA_N"/>
    <property type="match status" value="1"/>
</dbReference>
<feature type="compositionally biased region" description="Basic residues" evidence="8">
    <location>
        <begin position="549"/>
        <end position="562"/>
    </location>
</feature>
<feature type="compositionally biased region" description="Pro residues" evidence="8">
    <location>
        <begin position="505"/>
        <end position="527"/>
    </location>
</feature>